<dbReference type="GO" id="GO:0046656">
    <property type="term" value="P:folic acid biosynthetic process"/>
    <property type="evidence" value="ECO:0007669"/>
    <property type="project" value="UniProtKB-KW"/>
</dbReference>
<dbReference type="InterPro" id="IPR000550">
    <property type="entry name" value="Hppk"/>
</dbReference>
<keyword evidence="8" id="KW-0067">ATP-binding</keyword>
<feature type="domain" description="7,8-dihydro-6-hydroxymethylpterin-pyrophosphokinase" evidence="13">
    <location>
        <begin position="88"/>
        <end position="99"/>
    </location>
</feature>
<evidence type="ECO:0000256" key="6">
    <source>
        <dbReference type="ARBA" id="ARBA00022741"/>
    </source>
</evidence>
<evidence type="ECO:0000256" key="11">
    <source>
        <dbReference type="ARBA" id="ARBA00029766"/>
    </source>
</evidence>
<dbReference type="PANTHER" id="PTHR43071:SF1">
    <property type="entry name" value="2-AMINO-4-HYDROXY-6-HYDROXYMETHYLDIHYDROPTERIDINE PYROPHOSPHOKINASE"/>
    <property type="match status" value="1"/>
</dbReference>
<evidence type="ECO:0000256" key="3">
    <source>
        <dbReference type="ARBA" id="ARBA00013253"/>
    </source>
</evidence>
<dbReference type="GO" id="GO:0046654">
    <property type="term" value="P:tetrahydrofolate biosynthetic process"/>
    <property type="evidence" value="ECO:0007669"/>
    <property type="project" value="UniProtKB-UniPathway"/>
</dbReference>
<dbReference type="STRING" id="1212489.Ldro_0041"/>
<dbReference type="GO" id="GO:0003848">
    <property type="term" value="F:2-amino-4-hydroxy-6-hydroxymethyldihydropteridine diphosphokinase activity"/>
    <property type="evidence" value="ECO:0007669"/>
    <property type="project" value="UniProtKB-EC"/>
</dbReference>
<organism evidence="14 15">
    <name type="scientific">Legionella drozanskii LLAP-1</name>
    <dbReference type="NCBI Taxonomy" id="1212489"/>
    <lineage>
        <taxon>Bacteria</taxon>
        <taxon>Pseudomonadati</taxon>
        <taxon>Pseudomonadota</taxon>
        <taxon>Gammaproteobacteria</taxon>
        <taxon>Legionellales</taxon>
        <taxon>Legionellaceae</taxon>
        <taxon>Legionella</taxon>
    </lineage>
</organism>
<dbReference type="SUPFAM" id="SSF55083">
    <property type="entry name" value="6-hydroxymethyl-7,8-dihydropterin pyrophosphokinase, HPPK"/>
    <property type="match status" value="1"/>
</dbReference>
<protein>
    <recommendedName>
        <fullName evidence="4">2-amino-4-hydroxy-6-hydroxymethyldihydropteridine pyrophosphokinase</fullName>
        <ecNumber evidence="3">2.7.6.3</ecNumber>
    </recommendedName>
    <alternativeName>
        <fullName evidence="11">6-hydroxymethyl-7,8-dihydropterin pyrophosphokinase</fullName>
    </alternativeName>
    <alternativeName>
        <fullName evidence="12">7,8-dihydro-6-hydroxymethylpterin-pyrophosphokinase</fullName>
    </alternativeName>
</protein>
<gene>
    <name evidence="14" type="primary">folK</name>
    <name evidence="14" type="ORF">Ldro_0041</name>
</gene>
<keyword evidence="15" id="KW-1185">Reference proteome</keyword>
<evidence type="ECO:0000313" key="14">
    <source>
        <dbReference type="EMBL" id="KTC93691.1"/>
    </source>
</evidence>
<evidence type="ECO:0000313" key="15">
    <source>
        <dbReference type="Proteomes" id="UP000054736"/>
    </source>
</evidence>
<keyword evidence="5" id="KW-0808">Transferase</keyword>
<dbReference type="GO" id="GO:0005524">
    <property type="term" value="F:ATP binding"/>
    <property type="evidence" value="ECO:0007669"/>
    <property type="project" value="UniProtKB-KW"/>
</dbReference>
<dbReference type="EMBL" id="LNXY01000001">
    <property type="protein sequence ID" value="KTC93691.1"/>
    <property type="molecule type" value="Genomic_DNA"/>
</dbReference>
<dbReference type="AlphaFoldDB" id="A0A0W0TDP2"/>
<dbReference type="EC" id="2.7.6.3" evidence="3"/>
<dbReference type="OrthoDB" id="9808041at2"/>
<comment type="pathway">
    <text evidence="1">Cofactor biosynthesis; tetrahydrofolate biosynthesis; 2-amino-4-hydroxy-6-hydroxymethyl-7,8-dihydropteridine diphosphate from 7,8-dihydroneopterin triphosphate: step 4/4.</text>
</comment>
<comment type="function">
    <text evidence="10">Catalyzes the transfer of pyrophosphate from adenosine triphosphate (ATP) to 6-hydroxymethyl-7,8-dihydropterin, an enzymatic step in folate biosynthesis pathway.</text>
</comment>
<name>A0A0W0TDP2_9GAMM</name>
<keyword evidence="7 14" id="KW-0418">Kinase</keyword>
<dbReference type="InterPro" id="IPR035907">
    <property type="entry name" value="Hppk_sf"/>
</dbReference>
<evidence type="ECO:0000256" key="5">
    <source>
        <dbReference type="ARBA" id="ARBA00022679"/>
    </source>
</evidence>
<evidence type="ECO:0000256" key="9">
    <source>
        <dbReference type="ARBA" id="ARBA00022909"/>
    </source>
</evidence>
<evidence type="ECO:0000259" key="13">
    <source>
        <dbReference type="PROSITE" id="PS00794"/>
    </source>
</evidence>
<evidence type="ECO:0000256" key="10">
    <source>
        <dbReference type="ARBA" id="ARBA00029409"/>
    </source>
</evidence>
<evidence type="ECO:0000256" key="8">
    <source>
        <dbReference type="ARBA" id="ARBA00022840"/>
    </source>
</evidence>
<dbReference type="PROSITE" id="PS00794">
    <property type="entry name" value="HPPK"/>
    <property type="match status" value="1"/>
</dbReference>
<accession>A0A0W0TDP2</accession>
<keyword evidence="9" id="KW-0289">Folate biosynthesis</keyword>
<dbReference type="NCBIfam" id="TIGR01498">
    <property type="entry name" value="folK"/>
    <property type="match status" value="1"/>
</dbReference>
<evidence type="ECO:0000256" key="12">
    <source>
        <dbReference type="ARBA" id="ARBA00033413"/>
    </source>
</evidence>
<dbReference type="UniPathway" id="UPA00077">
    <property type="reaction ID" value="UER00155"/>
</dbReference>
<keyword evidence="6" id="KW-0547">Nucleotide-binding</keyword>
<dbReference type="PANTHER" id="PTHR43071">
    <property type="entry name" value="2-AMINO-4-HYDROXY-6-HYDROXYMETHYLDIHYDROPTERIDINE PYROPHOSPHOKINASE"/>
    <property type="match status" value="1"/>
</dbReference>
<evidence type="ECO:0000256" key="7">
    <source>
        <dbReference type="ARBA" id="ARBA00022777"/>
    </source>
</evidence>
<proteinExistence type="inferred from homology"/>
<dbReference type="RefSeq" id="WP_058494408.1">
    <property type="nucleotide sequence ID" value="NZ_CAAAIU010000006.1"/>
</dbReference>
<evidence type="ECO:0000256" key="2">
    <source>
        <dbReference type="ARBA" id="ARBA00005810"/>
    </source>
</evidence>
<dbReference type="Proteomes" id="UP000054736">
    <property type="component" value="Unassembled WGS sequence"/>
</dbReference>
<dbReference type="Pfam" id="PF01288">
    <property type="entry name" value="HPPK"/>
    <property type="match status" value="1"/>
</dbReference>
<comment type="similarity">
    <text evidence="2">Belongs to the HPPK family.</text>
</comment>
<evidence type="ECO:0000256" key="4">
    <source>
        <dbReference type="ARBA" id="ARBA00016218"/>
    </source>
</evidence>
<dbReference type="CDD" id="cd00483">
    <property type="entry name" value="HPPK"/>
    <property type="match status" value="1"/>
</dbReference>
<dbReference type="GO" id="GO:0016301">
    <property type="term" value="F:kinase activity"/>
    <property type="evidence" value="ECO:0007669"/>
    <property type="project" value="UniProtKB-KW"/>
</dbReference>
<comment type="caution">
    <text evidence="14">The sequence shown here is derived from an EMBL/GenBank/DDBJ whole genome shotgun (WGS) entry which is preliminary data.</text>
</comment>
<dbReference type="Gene3D" id="3.30.70.560">
    <property type="entry name" value="7,8-Dihydro-6-hydroxymethylpterin-pyrophosphokinase HPPK"/>
    <property type="match status" value="1"/>
</dbReference>
<dbReference type="PATRIC" id="fig|1212489.4.peg.42"/>
<evidence type="ECO:0000256" key="1">
    <source>
        <dbReference type="ARBA" id="ARBA00005051"/>
    </source>
</evidence>
<reference evidence="14 15" key="1">
    <citation type="submission" date="2015-11" db="EMBL/GenBank/DDBJ databases">
        <title>Genomic analysis of 38 Legionella species identifies large and diverse effector repertoires.</title>
        <authorList>
            <person name="Burstein D."/>
            <person name="Amaro F."/>
            <person name="Zusman T."/>
            <person name="Lifshitz Z."/>
            <person name="Cohen O."/>
            <person name="Gilbert J.A."/>
            <person name="Pupko T."/>
            <person name="Shuman H.A."/>
            <person name="Segal G."/>
        </authorList>
    </citation>
    <scope>NUCLEOTIDE SEQUENCE [LARGE SCALE GENOMIC DNA]</scope>
    <source>
        <strain evidence="14 15">ATCC 700990</strain>
    </source>
</reference>
<sequence>MILCYLGLGSNLDSPERQLRSAIEALRKLPHSRLVQIASFYHNAAWGKKGQPKFCNTVAALHTRLTPQQLLSYCRKIEQQQKRVRKTRWGARTIDIDILLYGSMKINTAKLTIPHPRMHERDFVLKPLQEITQLGQKLG</sequence>